<evidence type="ECO:0000313" key="1">
    <source>
        <dbReference type="Proteomes" id="UP000887576"/>
    </source>
</evidence>
<proteinExistence type="predicted"/>
<organism evidence="1 2">
    <name type="scientific">Panagrolaimus sp. JU765</name>
    <dbReference type="NCBI Taxonomy" id="591449"/>
    <lineage>
        <taxon>Eukaryota</taxon>
        <taxon>Metazoa</taxon>
        <taxon>Ecdysozoa</taxon>
        <taxon>Nematoda</taxon>
        <taxon>Chromadorea</taxon>
        <taxon>Rhabditida</taxon>
        <taxon>Tylenchina</taxon>
        <taxon>Panagrolaimomorpha</taxon>
        <taxon>Panagrolaimoidea</taxon>
        <taxon>Panagrolaimidae</taxon>
        <taxon>Panagrolaimus</taxon>
    </lineage>
</organism>
<protein>
    <submittedName>
        <fullName evidence="2">Uncharacterized protein</fullName>
    </submittedName>
</protein>
<accession>A0AC34QPB1</accession>
<sequence length="231" mass="26039">MLQQYIDNQKNGDENAAKQFMTGFNSGQVKYFMPFISKRAGKEAMDQLKKEAKDKGFELPSALTDLDPETGKPAFLNASEKKIDEIIEKAQNEGKLSPTMMPTTTAIAIQASVYGDREIGQTQTELSWQFFEARMERGTEFEPHLAEKFGVDAGIEARPRMTTTAIQPEVSSIFQFWEENLKEKDEIEQQLENVVLARREASLEGDQTSEEATEIGLLRFLKSTGTQVQPE</sequence>
<reference evidence="2" key="1">
    <citation type="submission" date="2022-11" db="UniProtKB">
        <authorList>
            <consortium name="WormBaseParasite"/>
        </authorList>
    </citation>
    <scope>IDENTIFICATION</scope>
</reference>
<evidence type="ECO:0000313" key="2">
    <source>
        <dbReference type="WBParaSite" id="JU765_v2.g18136.t1"/>
    </source>
</evidence>
<dbReference type="Proteomes" id="UP000887576">
    <property type="component" value="Unplaced"/>
</dbReference>
<name>A0AC34QPB1_9BILA</name>
<dbReference type="WBParaSite" id="JU765_v2.g18136.t1">
    <property type="protein sequence ID" value="JU765_v2.g18136.t1"/>
    <property type="gene ID" value="JU765_v2.g18136"/>
</dbReference>